<feature type="transmembrane region" description="Helical" evidence="1">
    <location>
        <begin position="33"/>
        <end position="53"/>
    </location>
</feature>
<proteinExistence type="predicted"/>
<evidence type="ECO:0000313" key="2">
    <source>
        <dbReference type="EMBL" id="KAB7514639.1"/>
    </source>
</evidence>
<evidence type="ECO:0000313" key="3">
    <source>
        <dbReference type="Proteomes" id="UP000326865"/>
    </source>
</evidence>
<dbReference type="Proteomes" id="UP000326865">
    <property type="component" value="Unassembled WGS sequence"/>
</dbReference>
<dbReference type="AlphaFoldDB" id="A0A5N5U895"/>
<feature type="transmembrane region" description="Helical" evidence="1">
    <location>
        <begin position="59"/>
        <end position="78"/>
    </location>
</feature>
<sequence>MSTESSPIDALPDATPSRLAQATRAAGTVTRGLAFWTGITLAFAQVPLFAVGVTSTDPTLLVALLVANLAAFALGSDYRA</sequence>
<evidence type="ECO:0000256" key="1">
    <source>
        <dbReference type="SAM" id="Phobius"/>
    </source>
</evidence>
<keyword evidence="3" id="KW-1185">Reference proteome</keyword>
<organism evidence="2 3">
    <name type="scientific">Halosegnis rubeus</name>
    <dbReference type="NCBI Taxonomy" id="2212850"/>
    <lineage>
        <taxon>Archaea</taxon>
        <taxon>Methanobacteriati</taxon>
        <taxon>Methanobacteriota</taxon>
        <taxon>Stenosarchaea group</taxon>
        <taxon>Halobacteria</taxon>
        <taxon>Halobacteriales</taxon>
        <taxon>Natronomonadaceae</taxon>
        <taxon>Halosegnis</taxon>
    </lineage>
</organism>
<keyword evidence="1" id="KW-0812">Transmembrane</keyword>
<comment type="caution">
    <text evidence="2">The sequence shown here is derived from an EMBL/GenBank/DDBJ whole genome shotgun (WGS) entry which is preliminary data.</text>
</comment>
<keyword evidence="1" id="KW-0472">Membrane</keyword>
<dbReference type="RefSeq" id="WP_152133891.1">
    <property type="nucleotide sequence ID" value="NZ_QKKZ01000002.1"/>
</dbReference>
<accession>A0A5N5U895</accession>
<dbReference type="Pfam" id="PF26071">
    <property type="entry name" value="DUF8028"/>
    <property type="match status" value="1"/>
</dbReference>
<dbReference type="EMBL" id="QKKZ01000002">
    <property type="protein sequence ID" value="KAB7514639.1"/>
    <property type="molecule type" value="Genomic_DNA"/>
</dbReference>
<dbReference type="InterPro" id="IPR058341">
    <property type="entry name" value="DUF8028"/>
</dbReference>
<gene>
    <name evidence="2" type="ORF">DM867_05845</name>
</gene>
<reference evidence="2 3" key="1">
    <citation type="submission" date="2019-10" db="EMBL/GenBank/DDBJ databases">
        <title>Unraveling microbial dark matter from salterns through culturing: the case of the genus Halosegnis.</title>
        <authorList>
            <person name="Duran-Viseras A."/>
            <person name="Andrei A.-S."/>
            <person name="Vera-Gargallo B."/>
            <person name="Ghai R."/>
            <person name="Sanchez-Porro C."/>
            <person name="Ventosa A."/>
        </authorList>
    </citation>
    <scope>NUCLEOTIDE SEQUENCE [LARGE SCALE GENOMIC DNA]</scope>
    <source>
        <strain evidence="2 3">F18-79</strain>
    </source>
</reference>
<keyword evidence="1" id="KW-1133">Transmembrane helix</keyword>
<name>A0A5N5U895_9EURY</name>
<protein>
    <submittedName>
        <fullName evidence="2">Uncharacterized protein</fullName>
    </submittedName>
</protein>